<dbReference type="EMBL" id="CAJMWX010001795">
    <property type="protein sequence ID" value="CAE6505709.1"/>
    <property type="molecule type" value="Genomic_DNA"/>
</dbReference>
<name>A0A8H3CYE2_9AGAM</name>
<organism evidence="4 5">
    <name type="scientific">Rhizoctonia solani</name>
    <dbReference type="NCBI Taxonomy" id="456999"/>
    <lineage>
        <taxon>Eukaryota</taxon>
        <taxon>Fungi</taxon>
        <taxon>Dikarya</taxon>
        <taxon>Basidiomycota</taxon>
        <taxon>Agaricomycotina</taxon>
        <taxon>Agaricomycetes</taxon>
        <taxon>Cantharellales</taxon>
        <taxon>Ceratobasidiaceae</taxon>
        <taxon>Rhizoctonia</taxon>
    </lineage>
</organism>
<feature type="region of interest" description="Disordered" evidence="1">
    <location>
        <begin position="493"/>
        <end position="546"/>
    </location>
</feature>
<dbReference type="SUPFAM" id="SSF53474">
    <property type="entry name" value="alpha/beta-Hydrolases"/>
    <property type="match status" value="1"/>
</dbReference>
<feature type="compositionally biased region" description="Low complexity" evidence="1">
    <location>
        <begin position="502"/>
        <end position="538"/>
    </location>
</feature>
<evidence type="ECO:0000259" key="3">
    <source>
        <dbReference type="Pfam" id="PF12697"/>
    </source>
</evidence>
<evidence type="ECO:0000313" key="5">
    <source>
        <dbReference type="Proteomes" id="UP000663888"/>
    </source>
</evidence>
<evidence type="ECO:0000256" key="2">
    <source>
        <dbReference type="SAM" id="SignalP"/>
    </source>
</evidence>
<feature type="chain" id="PRO_5034222601" description="AB hydrolase-1 domain-containing protein" evidence="2">
    <location>
        <begin position="29"/>
        <end position="709"/>
    </location>
</feature>
<evidence type="ECO:0000313" key="4">
    <source>
        <dbReference type="EMBL" id="CAE6505709.1"/>
    </source>
</evidence>
<dbReference type="PANTHER" id="PTHR47842:SF3">
    <property type="entry name" value="DUF676 DOMAIN-CONTAINING PROTEIN"/>
    <property type="match status" value="1"/>
</dbReference>
<accession>A0A8H3CYE2</accession>
<sequence length="709" mass="77952">MPLFPRSILGISFFLLCLAFAWVTPVSAAVADEVVCRPFGMCEPCPTEALNQPFCKPYGNRRLIHCIRKADIPKDMPDGHLPDHALPGETPAWESCGKVILQERADFNEFVVCNLALAALSLGVLYAKVKKLTTMQYRQLAARIGLTLFVHGFQGDHTSFQSFPTDLHLHLLPHVPKLQTYVYPTYKTRRPLELARDHFLECHTHQTRVERMATLPPGRVILCGHSMGGLLTAEVAFAAPPSRVIGLVSFDVPYLGVHPHVVLSGIASLFKKKDGKDEAELNDPQHVEMVSKQAGRPYLQDTNSSLSVGFSASPSSPYSAPNADRSPAPTTDSPLATPPPTHPSRSSPNAGILNSDAPLPTSLHLSGPTPPVRVVSPRIEQAFETFGLGPVPQSVHNAVHFFNKHWGISGIKDWIVQIFEFGGCLLDPQGLINRYEKMQAWGSDETAGPYGRGWVNLWTVTVPKRRGDMPGWDAATPQDEDREADLAETMSLSSMMNEEAKSNSLSPRLSISSGGASSTQSTVSRTNTTATTISTSPSGFTQSSTRSDDIKVALDALQAQMAMVSTSKEEKAALKEREKELKSEQKALEKEEKAARKEEERQVKEAERQAKKAAKERQKALDAAAKRAREADKIDSPHHFIVLPRKGTDQNWIRIPVAGAESEVTAHCGLFFREENYEYDRMVSDVGNIVRSFWDGDGGMRHMKPISPG</sequence>
<dbReference type="Proteomes" id="UP000663888">
    <property type="component" value="Unassembled WGS sequence"/>
</dbReference>
<dbReference type="Pfam" id="PF12697">
    <property type="entry name" value="Abhydrolase_6"/>
    <property type="match status" value="1"/>
</dbReference>
<comment type="caution">
    <text evidence="4">The sequence shown here is derived from an EMBL/GenBank/DDBJ whole genome shotgun (WGS) entry which is preliminary data.</text>
</comment>
<dbReference type="Gene3D" id="3.40.50.1820">
    <property type="entry name" value="alpha/beta hydrolase"/>
    <property type="match status" value="1"/>
</dbReference>
<dbReference type="InterPro" id="IPR000073">
    <property type="entry name" value="AB_hydrolase_1"/>
</dbReference>
<feature type="region of interest" description="Disordered" evidence="1">
    <location>
        <begin position="301"/>
        <end position="369"/>
    </location>
</feature>
<feature type="region of interest" description="Disordered" evidence="1">
    <location>
        <begin position="568"/>
        <end position="630"/>
    </location>
</feature>
<feature type="compositionally biased region" description="Low complexity" evidence="1">
    <location>
        <begin position="304"/>
        <end position="323"/>
    </location>
</feature>
<dbReference type="PANTHER" id="PTHR47842">
    <property type="entry name" value="EXPRESSED PROTEIN"/>
    <property type="match status" value="1"/>
</dbReference>
<proteinExistence type="predicted"/>
<evidence type="ECO:0000256" key="1">
    <source>
        <dbReference type="SAM" id="MobiDB-lite"/>
    </source>
</evidence>
<gene>
    <name evidence="4" type="ORF">RDB_LOCUS159200</name>
</gene>
<reference evidence="4" key="1">
    <citation type="submission" date="2021-01" db="EMBL/GenBank/DDBJ databases">
        <authorList>
            <person name="Kaushik A."/>
        </authorList>
    </citation>
    <scope>NUCLEOTIDE SEQUENCE</scope>
    <source>
        <strain evidence="4">AG4-R118</strain>
    </source>
</reference>
<feature type="signal peptide" evidence="2">
    <location>
        <begin position="1"/>
        <end position="28"/>
    </location>
</feature>
<keyword evidence="2" id="KW-0732">Signal</keyword>
<protein>
    <recommendedName>
        <fullName evidence="3">AB hydrolase-1 domain-containing protein</fullName>
    </recommendedName>
</protein>
<dbReference type="InterPro" id="IPR029058">
    <property type="entry name" value="AB_hydrolase_fold"/>
</dbReference>
<feature type="domain" description="AB hydrolase-1" evidence="3">
    <location>
        <begin position="148"/>
        <end position="275"/>
    </location>
</feature>
<dbReference type="AlphaFoldDB" id="A0A8H3CYE2"/>